<organism evidence="2 3">
    <name type="scientific">Spirodela intermedia</name>
    <name type="common">Intermediate duckweed</name>
    <dbReference type="NCBI Taxonomy" id="51605"/>
    <lineage>
        <taxon>Eukaryota</taxon>
        <taxon>Viridiplantae</taxon>
        <taxon>Streptophyta</taxon>
        <taxon>Embryophyta</taxon>
        <taxon>Tracheophyta</taxon>
        <taxon>Spermatophyta</taxon>
        <taxon>Magnoliopsida</taxon>
        <taxon>Liliopsida</taxon>
        <taxon>Araceae</taxon>
        <taxon>Lemnoideae</taxon>
        <taxon>Spirodela</taxon>
    </lineage>
</organism>
<name>A0A7I8K0I9_SPIIN</name>
<keyword evidence="3" id="KW-1185">Reference proteome</keyword>
<gene>
    <name evidence="1" type="ORF">SI7747_01001576</name>
    <name evidence="2" type="ORF">SI8410_01001700</name>
</gene>
<evidence type="ECO:0000313" key="3">
    <source>
        <dbReference type="Proteomes" id="UP000663760"/>
    </source>
</evidence>
<proteinExistence type="predicted"/>
<dbReference type="AlphaFoldDB" id="A0A7I8K0I9"/>
<evidence type="ECO:0000313" key="1">
    <source>
        <dbReference type="EMBL" id="CAA2615220.1"/>
    </source>
</evidence>
<sequence length="30" mass="3308">MTRLFANLSVAAPSAWPPPSPGRRKHIFSD</sequence>
<reference evidence="2" key="1">
    <citation type="submission" date="2020-02" db="EMBL/GenBank/DDBJ databases">
        <authorList>
            <person name="Scholz U."/>
            <person name="Mascher M."/>
            <person name="Fiebig A."/>
        </authorList>
    </citation>
    <scope>NUCLEOTIDE SEQUENCE</scope>
</reference>
<accession>A0A7I8K0I9</accession>
<protein>
    <submittedName>
        <fullName evidence="2">Uncharacterized protein</fullName>
    </submittedName>
</protein>
<dbReference type="Proteomes" id="UP000663760">
    <property type="component" value="Chromosome 1"/>
</dbReference>
<evidence type="ECO:0000313" key="2">
    <source>
        <dbReference type="EMBL" id="CAA7389701.1"/>
    </source>
</evidence>
<dbReference type="EMBL" id="LR746264">
    <property type="protein sequence ID" value="CAA7389701.1"/>
    <property type="molecule type" value="Genomic_DNA"/>
</dbReference>
<dbReference type="EMBL" id="LR743588">
    <property type="protein sequence ID" value="CAA2615220.1"/>
    <property type="molecule type" value="Genomic_DNA"/>
</dbReference>